<gene>
    <name evidence="2" type="ORF">IM787_20945</name>
</gene>
<feature type="region of interest" description="Disordered" evidence="1">
    <location>
        <begin position="1"/>
        <end position="60"/>
    </location>
</feature>
<dbReference type="RefSeq" id="WP_193678663.1">
    <property type="nucleotide sequence ID" value="NZ_JADDIV010000006.1"/>
</dbReference>
<feature type="compositionally biased region" description="Basic and acidic residues" evidence="1">
    <location>
        <begin position="11"/>
        <end position="32"/>
    </location>
</feature>
<feature type="compositionally biased region" description="Basic and acidic residues" evidence="1">
    <location>
        <begin position="39"/>
        <end position="60"/>
    </location>
</feature>
<keyword evidence="3" id="KW-1185">Reference proteome</keyword>
<organism evidence="2 3">
    <name type="scientific">Ramlibacter pallidus</name>
    <dbReference type="NCBI Taxonomy" id="2780087"/>
    <lineage>
        <taxon>Bacteria</taxon>
        <taxon>Pseudomonadati</taxon>
        <taxon>Pseudomonadota</taxon>
        <taxon>Betaproteobacteria</taxon>
        <taxon>Burkholderiales</taxon>
        <taxon>Comamonadaceae</taxon>
        <taxon>Ramlibacter</taxon>
    </lineage>
</organism>
<dbReference type="Proteomes" id="UP000806285">
    <property type="component" value="Unassembled WGS sequence"/>
</dbReference>
<evidence type="ECO:0000313" key="3">
    <source>
        <dbReference type="Proteomes" id="UP000806285"/>
    </source>
</evidence>
<evidence type="ECO:0000313" key="2">
    <source>
        <dbReference type="EMBL" id="MBE7370040.1"/>
    </source>
</evidence>
<dbReference type="Pfam" id="PF12244">
    <property type="entry name" value="DUF3606"/>
    <property type="match status" value="1"/>
</dbReference>
<name>A0ABR9S977_9BURK</name>
<protein>
    <submittedName>
        <fullName evidence="2">DUF3606 domain-containing protein</fullName>
    </submittedName>
</protein>
<reference evidence="2 3" key="1">
    <citation type="submission" date="2020-10" db="EMBL/GenBank/DDBJ databases">
        <title>Ramlibacter sp. HM2 16S ribosomal RNA gene Genome sequencing and assembly.</title>
        <authorList>
            <person name="Kang M."/>
        </authorList>
    </citation>
    <scope>NUCLEOTIDE SEQUENCE [LARGE SCALE GENOMIC DNA]</scope>
    <source>
        <strain evidence="2 3">HM2</strain>
    </source>
</reference>
<evidence type="ECO:0000256" key="1">
    <source>
        <dbReference type="SAM" id="MobiDB-lite"/>
    </source>
</evidence>
<dbReference type="InterPro" id="IPR022037">
    <property type="entry name" value="DUF3606"/>
</dbReference>
<accession>A0ABR9S977</accession>
<dbReference type="EMBL" id="JADDIV010000006">
    <property type="protein sequence ID" value="MBE7370040.1"/>
    <property type="molecule type" value="Genomic_DNA"/>
</dbReference>
<proteinExistence type="predicted"/>
<sequence length="60" mass="6572">MASIQKSSRGRAQDRSRVAGGQEHEVRYEAKKTGASASDVKRAVQSEGNSRKKVEKALKK</sequence>
<comment type="caution">
    <text evidence="2">The sequence shown here is derived from an EMBL/GenBank/DDBJ whole genome shotgun (WGS) entry which is preliminary data.</text>
</comment>